<feature type="domain" description="Gcp-like" evidence="9">
    <location>
        <begin position="132"/>
        <end position="390"/>
    </location>
</feature>
<feature type="binding site" evidence="8">
    <location>
        <position position="258"/>
    </location>
    <ligand>
        <name>substrate</name>
    </ligand>
</feature>
<dbReference type="NCBIfam" id="TIGR00329">
    <property type="entry name" value="gcp_kae1"/>
    <property type="match status" value="1"/>
</dbReference>
<comment type="catalytic activity">
    <reaction evidence="7 8">
        <text>L-threonylcarbamoyladenylate + adenosine(37) in tRNA = N(6)-L-threonylcarbamoyladenosine(37) in tRNA + AMP + H(+)</text>
        <dbReference type="Rhea" id="RHEA:37059"/>
        <dbReference type="Rhea" id="RHEA-COMP:10162"/>
        <dbReference type="Rhea" id="RHEA-COMP:10163"/>
        <dbReference type="ChEBI" id="CHEBI:15378"/>
        <dbReference type="ChEBI" id="CHEBI:73682"/>
        <dbReference type="ChEBI" id="CHEBI:74411"/>
        <dbReference type="ChEBI" id="CHEBI:74418"/>
        <dbReference type="ChEBI" id="CHEBI:456215"/>
        <dbReference type="EC" id="2.3.1.234"/>
    </reaction>
</comment>
<sequence length="415" mass="46279">MKILSIETSCDETSIAIVEFKGAKTNPAIEVKSHIITSQEKLHAKFGGVVPNLAKREHQLNLPPILLQSLKEAKLYNVKLKNCGPRMTPWSHRRGQVLREKSELQLKIQNLEKILEREPELLKIFKKYILPINPPKIDAIAVTRGPGLEPALWVGINFAKALGYLWKKPVIPVNHMEGHIFSALIEPKKSKFEVRGTKHRIINLKYPAIALLVSGGHTELVYFKKLGKYKIIGETLDDAAGESFDKVARLLGLGYPGGPIISRLADKRSDEKIKIVLPRPMIHSKNFDFSFSGLKTAVLYKLEELKKNYPLKEIRSAVAREFENAAVEVLVKKTTRAAFAYKVKTVIMGGGVSANKKLRKELKNALEKETPGVNFFASNSKLSGDNALIISLPAFVTCKKIPPDKITADGNLRLT</sequence>
<evidence type="ECO:0000256" key="1">
    <source>
        <dbReference type="ARBA" id="ARBA00022490"/>
    </source>
</evidence>
<comment type="subcellular location">
    <subcellularLocation>
        <location evidence="8">Cytoplasm</location>
    </subcellularLocation>
</comment>
<evidence type="ECO:0000259" key="9">
    <source>
        <dbReference type="Pfam" id="PF00814"/>
    </source>
</evidence>
<dbReference type="AlphaFoldDB" id="A0A2H0TEP4"/>
<dbReference type="InterPro" id="IPR022450">
    <property type="entry name" value="TsaD"/>
</dbReference>
<organism evidence="10 11">
    <name type="scientific">Candidatus Niyogibacteria bacterium CG10_big_fil_rev_8_21_14_0_10_42_19</name>
    <dbReference type="NCBI Taxonomy" id="1974725"/>
    <lineage>
        <taxon>Bacteria</taxon>
        <taxon>Candidatus Niyogiibacteriota</taxon>
    </lineage>
</organism>
<dbReference type="PANTHER" id="PTHR11735">
    <property type="entry name" value="TRNA N6-ADENOSINE THREONYLCARBAMOYLTRANSFERASE"/>
    <property type="match status" value="1"/>
</dbReference>
<accession>A0A2H0TEP4</accession>
<reference evidence="11" key="1">
    <citation type="submission" date="2017-09" db="EMBL/GenBank/DDBJ databases">
        <title>Depth-based differentiation of microbial function through sediment-hosted aquifers and enrichment of novel symbionts in the deep terrestrial subsurface.</title>
        <authorList>
            <person name="Probst A.J."/>
            <person name="Ladd B."/>
            <person name="Jarett J.K."/>
            <person name="Geller-Mcgrath D.E."/>
            <person name="Sieber C.M.K."/>
            <person name="Emerson J.B."/>
            <person name="Anantharaman K."/>
            <person name="Thomas B.C."/>
            <person name="Malmstrom R."/>
            <person name="Stieglmeier M."/>
            <person name="Klingl A."/>
            <person name="Woyke T."/>
            <person name="Ryan C.M."/>
            <person name="Banfield J.F."/>
        </authorList>
    </citation>
    <scope>NUCLEOTIDE SEQUENCE [LARGE SCALE GENOMIC DNA]</scope>
</reference>
<evidence type="ECO:0000256" key="6">
    <source>
        <dbReference type="ARBA" id="ARBA00023315"/>
    </source>
</evidence>
<dbReference type="EC" id="2.3.1.234" evidence="8"/>
<dbReference type="PANTHER" id="PTHR11735:SF6">
    <property type="entry name" value="TRNA N6-ADENOSINE THREONYLCARBAMOYLTRANSFERASE, MITOCHONDRIAL"/>
    <property type="match status" value="1"/>
</dbReference>
<feature type="domain" description="Gcp-like" evidence="9">
    <location>
        <begin position="31"/>
        <end position="76"/>
    </location>
</feature>
<name>A0A2H0TEP4_9BACT</name>
<dbReference type="SUPFAM" id="SSF53067">
    <property type="entry name" value="Actin-like ATPase domain"/>
    <property type="match status" value="2"/>
</dbReference>
<keyword evidence="3 8" id="KW-0819">tRNA processing</keyword>
<feature type="binding site" evidence="8">
    <location>
        <position position="179"/>
    </location>
    <ligand>
        <name>Fe cation</name>
        <dbReference type="ChEBI" id="CHEBI:24875"/>
    </ligand>
</feature>
<dbReference type="GO" id="GO:0061711">
    <property type="term" value="F:tRNA N(6)-L-threonylcarbamoyladenine synthase activity"/>
    <property type="evidence" value="ECO:0007669"/>
    <property type="project" value="UniProtKB-EC"/>
</dbReference>
<keyword evidence="1 8" id="KW-0963">Cytoplasm</keyword>
<feature type="binding site" evidence="8">
    <location>
        <begin position="212"/>
        <end position="216"/>
    </location>
    <ligand>
        <name>substrate</name>
    </ligand>
</feature>
<comment type="similarity">
    <text evidence="8">Belongs to the KAE1 / TsaD family.</text>
</comment>
<feature type="binding site" evidence="8">
    <location>
        <position position="355"/>
    </location>
    <ligand>
        <name>substrate</name>
    </ligand>
</feature>
<dbReference type="FunFam" id="3.30.420.40:FF:000040">
    <property type="entry name" value="tRNA N6-adenosine threonylcarbamoyltransferase"/>
    <property type="match status" value="1"/>
</dbReference>
<dbReference type="InterPro" id="IPR000905">
    <property type="entry name" value="Gcp-like_dom"/>
</dbReference>
<comment type="function">
    <text evidence="8">Required for the formation of a threonylcarbamoyl group on adenosine at position 37 (t(6)A37) in tRNAs that read codons beginning with adenine. Is involved in the transfer of the threonylcarbamoyl moiety of threonylcarbamoyl-AMP (TC-AMP) to the N6 group of A37, together with TsaE and TsaB. TsaD likely plays a direct catalytic role in this reaction.</text>
</comment>
<feature type="binding site" evidence="8">
    <location>
        <position position="385"/>
    </location>
    <ligand>
        <name>Fe cation</name>
        <dbReference type="ChEBI" id="CHEBI:24875"/>
    </ligand>
</feature>
<dbReference type="HAMAP" id="MF_01445">
    <property type="entry name" value="TsaD"/>
    <property type="match status" value="1"/>
</dbReference>
<evidence type="ECO:0000256" key="5">
    <source>
        <dbReference type="ARBA" id="ARBA00023004"/>
    </source>
</evidence>
<evidence type="ECO:0000256" key="3">
    <source>
        <dbReference type="ARBA" id="ARBA00022694"/>
    </source>
</evidence>
<comment type="caution">
    <text evidence="8">Lacks conserved residue(s) required for the propagation of feature annotation.</text>
</comment>
<evidence type="ECO:0000313" key="10">
    <source>
        <dbReference type="EMBL" id="PIR70016.1"/>
    </source>
</evidence>
<dbReference type="Gene3D" id="3.30.420.40">
    <property type="match status" value="3"/>
</dbReference>
<comment type="cofactor">
    <cofactor evidence="8">
        <name>Fe(2+)</name>
        <dbReference type="ChEBI" id="CHEBI:29033"/>
    </cofactor>
    <text evidence="8">Binds 1 Fe(2+) ion per subunit.</text>
</comment>
<keyword evidence="2 8" id="KW-0808">Transferase</keyword>
<comment type="caution">
    <text evidence="10">The sequence shown here is derived from an EMBL/GenBank/DDBJ whole genome shotgun (WGS) entry which is preliminary data.</text>
</comment>
<feature type="binding site" evidence="8">
    <location>
        <position position="175"/>
    </location>
    <ligand>
        <name>Fe cation</name>
        <dbReference type="ChEBI" id="CHEBI:24875"/>
    </ligand>
</feature>
<evidence type="ECO:0000256" key="7">
    <source>
        <dbReference type="ARBA" id="ARBA00048117"/>
    </source>
</evidence>
<proteinExistence type="inferred from homology"/>
<evidence type="ECO:0000313" key="11">
    <source>
        <dbReference type="Proteomes" id="UP000229383"/>
    </source>
</evidence>
<dbReference type="Pfam" id="PF00814">
    <property type="entry name" value="TsaD"/>
    <property type="match status" value="2"/>
</dbReference>
<gene>
    <name evidence="8" type="primary">tsaD</name>
    <name evidence="10" type="ORF">COU46_03725</name>
</gene>
<evidence type="ECO:0000256" key="8">
    <source>
        <dbReference type="HAMAP-Rule" id="MF_01445"/>
    </source>
</evidence>
<dbReference type="GO" id="GO:0005737">
    <property type="term" value="C:cytoplasm"/>
    <property type="evidence" value="ECO:0007669"/>
    <property type="project" value="UniProtKB-SubCell"/>
</dbReference>
<dbReference type="InterPro" id="IPR017861">
    <property type="entry name" value="KAE1/TsaD"/>
</dbReference>
<evidence type="ECO:0000256" key="2">
    <source>
        <dbReference type="ARBA" id="ARBA00022679"/>
    </source>
</evidence>
<keyword evidence="6 8" id="KW-0012">Acyltransferase</keyword>
<feature type="binding site" evidence="8">
    <location>
        <position position="245"/>
    </location>
    <ligand>
        <name>substrate</name>
    </ligand>
</feature>
<protein>
    <recommendedName>
        <fullName evidence="8">tRNA N6-adenosine threonylcarbamoyltransferase</fullName>
        <ecNumber evidence="8">2.3.1.234</ecNumber>
    </recommendedName>
    <alternativeName>
        <fullName evidence="8">N6-L-threonylcarbamoyladenine synthase</fullName>
        <shortName evidence="8">t(6)A synthase</shortName>
    </alternativeName>
    <alternativeName>
        <fullName evidence="8">t(6)A37 threonylcarbamoyladenosine biosynthesis protein TsaD</fullName>
    </alternativeName>
    <alternativeName>
        <fullName evidence="8">tRNA threonylcarbamoyladenosine biosynthesis protein TsaD</fullName>
    </alternativeName>
</protein>
<dbReference type="GO" id="GO:0002949">
    <property type="term" value="P:tRNA threonylcarbamoyladenosine modification"/>
    <property type="evidence" value="ECO:0007669"/>
    <property type="project" value="UniProtKB-UniRule"/>
</dbReference>
<keyword evidence="4 8" id="KW-0479">Metal-binding</keyword>
<dbReference type="Proteomes" id="UP000229383">
    <property type="component" value="Unassembled WGS sequence"/>
</dbReference>
<dbReference type="PROSITE" id="PS01016">
    <property type="entry name" value="GLYCOPROTEASE"/>
    <property type="match status" value="1"/>
</dbReference>
<dbReference type="GO" id="GO:0005506">
    <property type="term" value="F:iron ion binding"/>
    <property type="evidence" value="ECO:0007669"/>
    <property type="project" value="UniProtKB-UniRule"/>
</dbReference>
<evidence type="ECO:0000256" key="4">
    <source>
        <dbReference type="ARBA" id="ARBA00022723"/>
    </source>
</evidence>
<dbReference type="InterPro" id="IPR043129">
    <property type="entry name" value="ATPase_NBD"/>
</dbReference>
<dbReference type="EMBL" id="PFCN01000042">
    <property type="protein sequence ID" value="PIR70016.1"/>
    <property type="molecule type" value="Genomic_DNA"/>
</dbReference>
<keyword evidence="5 8" id="KW-0408">Iron</keyword>
<dbReference type="InterPro" id="IPR017860">
    <property type="entry name" value="Peptidase_M22_CS"/>
</dbReference>